<dbReference type="STRING" id="888268.A0A1E5VGF6"/>
<evidence type="ECO:0000256" key="2">
    <source>
        <dbReference type="ARBA" id="ARBA00022692"/>
    </source>
</evidence>
<evidence type="ECO:0000259" key="6">
    <source>
        <dbReference type="PROSITE" id="PS51469"/>
    </source>
</evidence>
<evidence type="ECO:0000256" key="4">
    <source>
        <dbReference type="ARBA" id="ARBA00023136"/>
    </source>
</evidence>
<keyword evidence="8" id="KW-1185">Reference proteome</keyword>
<feature type="transmembrane region" description="Helical" evidence="5">
    <location>
        <begin position="199"/>
        <end position="220"/>
    </location>
</feature>
<evidence type="ECO:0000256" key="5">
    <source>
        <dbReference type="SAM" id="Phobius"/>
    </source>
</evidence>
<keyword evidence="2 5" id="KW-0812">Transmembrane</keyword>
<dbReference type="Gene3D" id="2.60.120.260">
    <property type="entry name" value="Galactose-binding domain-like"/>
    <property type="match status" value="1"/>
</dbReference>
<dbReference type="InterPro" id="IPR045119">
    <property type="entry name" value="SUN1-5"/>
</dbReference>
<proteinExistence type="predicted"/>
<comment type="subcellular location">
    <subcellularLocation>
        <location evidence="1">Membrane</location>
    </subcellularLocation>
</comment>
<keyword evidence="4 5" id="KW-0472">Membrane</keyword>
<gene>
    <name evidence="7" type="ORF">BAE44_0014768</name>
</gene>
<accession>A0A1E5VGF6</accession>
<dbReference type="PANTHER" id="PTHR12911">
    <property type="entry name" value="SAD1/UNC-84-LIKE PROTEIN-RELATED"/>
    <property type="match status" value="1"/>
</dbReference>
<dbReference type="OrthoDB" id="342281at2759"/>
<protein>
    <submittedName>
        <fullName evidence="7">Protein SAD1/UNC-84 domain protein 1</fullName>
    </submittedName>
</protein>
<evidence type="ECO:0000313" key="7">
    <source>
        <dbReference type="EMBL" id="OEL24213.1"/>
    </source>
</evidence>
<dbReference type="GO" id="GO:0016020">
    <property type="term" value="C:membrane"/>
    <property type="evidence" value="ECO:0007669"/>
    <property type="project" value="UniProtKB-SubCell"/>
</dbReference>
<dbReference type="GO" id="GO:0043495">
    <property type="term" value="F:protein-membrane adaptor activity"/>
    <property type="evidence" value="ECO:0007669"/>
    <property type="project" value="TreeGrafter"/>
</dbReference>
<dbReference type="PROSITE" id="PS51469">
    <property type="entry name" value="SUN"/>
    <property type="match status" value="1"/>
</dbReference>
<reference evidence="7 8" key="1">
    <citation type="submission" date="2016-09" db="EMBL/GenBank/DDBJ databases">
        <title>The draft genome of Dichanthelium oligosanthes: A C3 panicoid grass species.</title>
        <authorList>
            <person name="Studer A.J."/>
            <person name="Schnable J.C."/>
            <person name="Brutnell T.P."/>
        </authorList>
    </citation>
    <scope>NUCLEOTIDE SEQUENCE [LARGE SCALE GENOMIC DNA]</scope>
    <source>
        <strain evidence="8">cv. Kellogg 1175</strain>
        <tissue evidence="7">Leaf</tissue>
    </source>
</reference>
<dbReference type="Proteomes" id="UP000095767">
    <property type="component" value="Unassembled WGS sequence"/>
</dbReference>
<evidence type="ECO:0000313" key="8">
    <source>
        <dbReference type="Proteomes" id="UP000095767"/>
    </source>
</evidence>
<dbReference type="InterPro" id="IPR012919">
    <property type="entry name" value="SUN_dom"/>
</dbReference>
<dbReference type="Pfam" id="PF07738">
    <property type="entry name" value="Sad1_UNC"/>
    <property type="match status" value="2"/>
</dbReference>
<sequence length="354" mass="39069">MVQVQLEAVDRKIDGEVGAARADLAVLLEEKRLALEGELTRLDARADDLGDALAGLRRMEFLRKDEFEKFWEEVKGSLASGSGSEVDLDQVRALAREIVMREIEKHAADGIGRVDYAVASGGGRVVRHSEAYVPKRGSFLNGWLVGGNADPQKMIQPSFGEPGQCFAVQGSSGFVEIKLKTGIIPEAVTLEHVSKEITFVAFEASIMIFCTFAVFSVYWASFKSTTILSFCFRKNISLATYEYMTDYLVHGMQDVAYDRSTAPKDCRVSGWYDETPGETQLSHAAKMAALVEFTYDLDNNNVQTFDVSTPDVGMINMIRFDFTSNHGSSLLTCIYRLRVHGHEPVSPGTAGFQA</sequence>
<organism evidence="7 8">
    <name type="scientific">Dichanthelium oligosanthes</name>
    <dbReference type="NCBI Taxonomy" id="888268"/>
    <lineage>
        <taxon>Eukaryota</taxon>
        <taxon>Viridiplantae</taxon>
        <taxon>Streptophyta</taxon>
        <taxon>Embryophyta</taxon>
        <taxon>Tracheophyta</taxon>
        <taxon>Spermatophyta</taxon>
        <taxon>Magnoliopsida</taxon>
        <taxon>Liliopsida</taxon>
        <taxon>Poales</taxon>
        <taxon>Poaceae</taxon>
        <taxon>PACMAD clade</taxon>
        <taxon>Panicoideae</taxon>
        <taxon>Panicodae</taxon>
        <taxon>Paniceae</taxon>
        <taxon>Dichantheliinae</taxon>
        <taxon>Dichanthelium</taxon>
    </lineage>
</organism>
<dbReference type="AlphaFoldDB" id="A0A1E5VGF6"/>
<keyword evidence="3 5" id="KW-1133">Transmembrane helix</keyword>
<feature type="domain" description="SUN" evidence="6">
    <location>
        <begin position="111"/>
        <end position="344"/>
    </location>
</feature>
<evidence type="ECO:0000256" key="3">
    <source>
        <dbReference type="ARBA" id="ARBA00022989"/>
    </source>
</evidence>
<name>A0A1E5VGF6_9POAL</name>
<dbReference type="GO" id="GO:0005635">
    <property type="term" value="C:nuclear envelope"/>
    <property type="evidence" value="ECO:0007669"/>
    <property type="project" value="TreeGrafter"/>
</dbReference>
<dbReference type="PANTHER" id="PTHR12911:SF45">
    <property type="entry name" value="OS01G0267600 PROTEIN"/>
    <property type="match status" value="1"/>
</dbReference>
<dbReference type="EMBL" id="LWDX02040303">
    <property type="protein sequence ID" value="OEL24213.1"/>
    <property type="molecule type" value="Genomic_DNA"/>
</dbReference>
<comment type="caution">
    <text evidence="7">The sequence shown here is derived from an EMBL/GenBank/DDBJ whole genome shotgun (WGS) entry which is preliminary data.</text>
</comment>
<evidence type="ECO:0000256" key="1">
    <source>
        <dbReference type="ARBA" id="ARBA00004370"/>
    </source>
</evidence>